<dbReference type="Pfam" id="PF00583">
    <property type="entry name" value="Acetyltransf_1"/>
    <property type="match status" value="1"/>
</dbReference>
<dbReference type="PANTHER" id="PTHR11895:SF7">
    <property type="entry name" value="GLUTAMYL-TRNA(GLN) AMIDOTRANSFERASE SUBUNIT A, MITOCHONDRIAL"/>
    <property type="match status" value="1"/>
</dbReference>
<keyword evidence="12" id="KW-0472">Membrane</keyword>
<dbReference type="GO" id="GO:0005739">
    <property type="term" value="C:mitochondrion"/>
    <property type="evidence" value="ECO:0007669"/>
    <property type="project" value="UniProtKB-SubCell"/>
</dbReference>
<organism evidence="18 19">
    <name type="scientific">Populus alba x Populus x berolinensis</name>
    <dbReference type="NCBI Taxonomy" id="444605"/>
    <lineage>
        <taxon>Eukaryota</taxon>
        <taxon>Viridiplantae</taxon>
        <taxon>Streptophyta</taxon>
        <taxon>Embryophyta</taxon>
        <taxon>Tracheophyta</taxon>
        <taxon>Spermatophyta</taxon>
        <taxon>Magnoliopsida</taxon>
        <taxon>eudicotyledons</taxon>
        <taxon>Gunneridae</taxon>
        <taxon>Pentapetalae</taxon>
        <taxon>rosids</taxon>
        <taxon>fabids</taxon>
        <taxon>Malpighiales</taxon>
        <taxon>Salicaceae</taxon>
        <taxon>Saliceae</taxon>
        <taxon>Populus</taxon>
    </lineage>
</organism>
<comment type="function">
    <text evidence="16">Allows the formation of correctly charged Gln-tRNA(Gln) through the transamidation of misacylated Glu-tRNA(Gln) in chloroplasts and mitochondria. The reaction takes place in the presence of glutamine and ATP through an activated gamma-phospho-Glu-tRNA(Gln).</text>
</comment>
<comment type="caution">
    <text evidence="18">The sequence shown here is derived from an EMBL/GenBank/DDBJ whole genome shotgun (WGS) entry which is preliminary data.</text>
</comment>
<accession>A0AAD6LC15</accession>
<dbReference type="EC" id="6.3.5.7" evidence="16"/>
<dbReference type="GO" id="GO:0005789">
    <property type="term" value="C:endoplasmic reticulum membrane"/>
    <property type="evidence" value="ECO:0007669"/>
    <property type="project" value="UniProtKB-SubCell"/>
</dbReference>
<proteinExistence type="inferred from homology"/>
<evidence type="ECO:0000313" key="19">
    <source>
        <dbReference type="Proteomes" id="UP001164929"/>
    </source>
</evidence>
<comment type="subunit">
    <text evidence="16">Subunit of the heterotrimeric GatCAB amidotransferase (AdT) complex, composed of A, B and C subunits.</text>
</comment>
<evidence type="ECO:0000256" key="9">
    <source>
        <dbReference type="ARBA" id="ARBA00022824"/>
    </source>
</evidence>
<keyword evidence="16" id="KW-0934">Plastid</keyword>
<comment type="catalytic activity">
    <reaction evidence="14 16">
        <text>L-glutamyl-tRNA(Gln) + L-glutamine + ATP + H2O = L-glutaminyl-tRNA(Gln) + L-glutamate + ADP + phosphate + H(+)</text>
        <dbReference type="Rhea" id="RHEA:17521"/>
        <dbReference type="Rhea" id="RHEA-COMP:9681"/>
        <dbReference type="Rhea" id="RHEA-COMP:9684"/>
        <dbReference type="ChEBI" id="CHEBI:15377"/>
        <dbReference type="ChEBI" id="CHEBI:15378"/>
        <dbReference type="ChEBI" id="CHEBI:29985"/>
        <dbReference type="ChEBI" id="CHEBI:30616"/>
        <dbReference type="ChEBI" id="CHEBI:43474"/>
        <dbReference type="ChEBI" id="CHEBI:58359"/>
        <dbReference type="ChEBI" id="CHEBI:78520"/>
        <dbReference type="ChEBI" id="CHEBI:78521"/>
        <dbReference type="ChEBI" id="CHEBI:456216"/>
        <dbReference type="EC" id="6.3.5.7"/>
    </reaction>
</comment>
<dbReference type="EMBL" id="JAQIZT010000018">
    <property type="protein sequence ID" value="KAJ6957907.1"/>
    <property type="molecule type" value="Genomic_DNA"/>
</dbReference>
<dbReference type="InterPro" id="IPR000120">
    <property type="entry name" value="Amidase"/>
</dbReference>
<keyword evidence="16" id="KW-0150">Chloroplast</keyword>
<comment type="subcellular location">
    <subcellularLocation>
        <location evidence="1">Endoplasmic reticulum membrane</location>
        <topology evidence="1">Peripheral membrane protein</topology>
    </subcellularLocation>
    <subcellularLocation>
        <location evidence="16">Mitochondrion</location>
    </subcellularLocation>
    <subcellularLocation>
        <location evidence="16">Plastid</location>
        <location evidence="16">Chloroplast stroma</location>
    </subcellularLocation>
</comment>
<evidence type="ECO:0000256" key="11">
    <source>
        <dbReference type="ARBA" id="ARBA00022917"/>
    </source>
</evidence>
<dbReference type="Gene3D" id="3.90.1300.10">
    <property type="entry name" value="Amidase signature (AS) domain"/>
    <property type="match status" value="2"/>
</dbReference>
<reference evidence="18 19" key="1">
    <citation type="journal article" date="2023" name="Mol. Ecol. Resour.">
        <title>Chromosome-level genome assembly of a triploid poplar Populus alba 'Berolinensis'.</title>
        <authorList>
            <person name="Chen S."/>
            <person name="Yu Y."/>
            <person name="Wang X."/>
            <person name="Wang S."/>
            <person name="Zhang T."/>
            <person name="Zhou Y."/>
            <person name="He R."/>
            <person name="Meng N."/>
            <person name="Wang Y."/>
            <person name="Liu W."/>
            <person name="Liu Z."/>
            <person name="Liu J."/>
            <person name="Guo Q."/>
            <person name="Huang H."/>
            <person name="Sederoff R.R."/>
            <person name="Wang G."/>
            <person name="Qu G."/>
            <person name="Chen S."/>
        </authorList>
    </citation>
    <scope>NUCLEOTIDE SEQUENCE [LARGE SCALE GENOMIC DNA]</scope>
    <source>
        <strain evidence="18">SC-2020</strain>
    </source>
</reference>
<keyword evidence="13" id="KW-0012">Acyltransferase</keyword>
<dbReference type="PROSITE" id="PS51186">
    <property type="entry name" value="GNAT"/>
    <property type="match status" value="1"/>
</dbReference>
<evidence type="ECO:0000256" key="13">
    <source>
        <dbReference type="ARBA" id="ARBA00023315"/>
    </source>
</evidence>
<dbReference type="GO" id="GO:0050567">
    <property type="term" value="F:glutaminyl-tRNA synthase (glutamine-hydrolyzing) activity"/>
    <property type="evidence" value="ECO:0007669"/>
    <property type="project" value="UniProtKB-UniRule"/>
</dbReference>
<dbReference type="GO" id="GO:0030956">
    <property type="term" value="C:glutamyl-tRNA(Gln) amidotransferase complex"/>
    <property type="evidence" value="ECO:0007669"/>
    <property type="project" value="UniProtKB-UniRule"/>
</dbReference>
<evidence type="ECO:0000256" key="12">
    <source>
        <dbReference type="ARBA" id="ARBA00023136"/>
    </source>
</evidence>
<dbReference type="InterPro" id="IPR023631">
    <property type="entry name" value="Amidase_dom"/>
</dbReference>
<dbReference type="GO" id="GO:0032543">
    <property type="term" value="P:mitochondrial translation"/>
    <property type="evidence" value="ECO:0007669"/>
    <property type="project" value="UniProtKB-UniRule"/>
</dbReference>
<dbReference type="FunFam" id="3.40.630.30:FF:000048">
    <property type="entry name" value="Glucosamine 6-phosphate N-acetyltransferase"/>
    <property type="match status" value="1"/>
</dbReference>
<feature type="domain" description="N-acetyltransferase" evidence="17">
    <location>
        <begin position="681"/>
        <end position="820"/>
    </location>
</feature>
<evidence type="ECO:0000256" key="4">
    <source>
        <dbReference type="ARBA" id="ARBA00008069"/>
    </source>
</evidence>
<dbReference type="CDD" id="cd04301">
    <property type="entry name" value="NAT_SF"/>
    <property type="match status" value="1"/>
</dbReference>
<dbReference type="SUPFAM" id="SSF75304">
    <property type="entry name" value="Amidase signature (AS) enzymes"/>
    <property type="match status" value="1"/>
</dbReference>
<dbReference type="AlphaFoldDB" id="A0AAD6LC15"/>
<dbReference type="InterPro" id="IPR004412">
    <property type="entry name" value="GatA"/>
</dbReference>
<dbReference type="Proteomes" id="UP001164929">
    <property type="component" value="Chromosome 18"/>
</dbReference>
<comment type="similarity">
    <text evidence="4 16">Belongs to the amidase family. GatA subfamily.</text>
</comment>
<protein>
    <recommendedName>
        <fullName evidence="16">Glutamyl-tRNA(Gln) amidotransferase subunit A, chloroplastic/mitochondrial</fullName>
        <shortName evidence="16">Glu-AdT subunit A</shortName>
        <ecNumber evidence="16">6.3.5.7</ecNumber>
    </recommendedName>
</protein>
<comment type="catalytic activity">
    <reaction evidence="15">
        <text>D-glucosamine 6-phosphate + acetyl-CoA = N-acetyl-D-glucosamine 6-phosphate + CoA + H(+)</text>
        <dbReference type="Rhea" id="RHEA:10292"/>
        <dbReference type="ChEBI" id="CHEBI:15378"/>
        <dbReference type="ChEBI" id="CHEBI:57287"/>
        <dbReference type="ChEBI" id="CHEBI:57288"/>
        <dbReference type="ChEBI" id="CHEBI:57513"/>
        <dbReference type="ChEBI" id="CHEBI:58725"/>
        <dbReference type="EC" id="2.3.1.4"/>
    </reaction>
</comment>
<comment type="subunit">
    <text evidence="5">Homodimer.</text>
</comment>
<dbReference type="GO" id="GO:0070681">
    <property type="term" value="P:glutaminyl-tRNAGln biosynthesis via transamidation"/>
    <property type="evidence" value="ECO:0007669"/>
    <property type="project" value="UniProtKB-UniRule"/>
</dbReference>
<evidence type="ECO:0000256" key="2">
    <source>
        <dbReference type="ARBA" id="ARBA00004832"/>
    </source>
</evidence>
<keyword evidence="7" id="KW-0808">Transferase</keyword>
<dbReference type="SUPFAM" id="SSF55729">
    <property type="entry name" value="Acyl-CoA N-acyltransferases (Nat)"/>
    <property type="match status" value="1"/>
</dbReference>
<evidence type="ECO:0000313" key="18">
    <source>
        <dbReference type="EMBL" id="KAJ6957907.1"/>
    </source>
</evidence>
<evidence type="ECO:0000256" key="14">
    <source>
        <dbReference type="ARBA" id="ARBA00047407"/>
    </source>
</evidence>
<keyword evidence="16" id="KW-0496">Mitochondrion</keyword>
<dbReference type="GO" id="GO:0005524">
    <property type="term" value="F:ATP binding"/>
    <property type="evidence" value="ECO:0007669"/>
    <property type="project" value="UniProtKB-KW"/>
</dbReference>
<dbReference type="InterPro" id="IPR036928">
    <property type="entry name" value="AS_sf"/>
</dbReference>
<evidence type="ECO:0000256" key="15">
    <source>
        <dbReference type="ARBA" id="ARBA00048964"/>
    </source>
</evidence>
<dbReference type="InterPro" id="IPR000182">
    <property type="entry name" value="GNAT_dom"/>
</dbReference>
<dbReference type="GO" id="GO:0006044">
    <property type="term" value="P:N-acetylglucosamine metabolic process"/>
    <property type="evidence" value="ECO:0007669"/>
    <property type="project" value="UniProtKB-ARBA"/>
</dbReference>
<dbReference type="NCBIfam" id="TIGR00132">
    <property type="entry name" value="gatA"/>
    <property type="match status" value="1"/>
</dbReference>
<evidence type="ECO:0000256" key="6">
    <source>
        <dbReference type="ARBA" id="ARBA00022598"/>
    </source>
</evidence>
<keyword evidence="9" id="KW-0256">Endoplasmic reticulum</keyword>
<comment type="similarity">
    <text evidence="3">Belongs to the acetyltransferase family. GNA1 subfamily.</text>
</comment>
<evidence type="ECO:0000256" key="7">
    <source>
        <dbReference type="ARBA" id="ARBA00022679"/>
    </source>
</evidence>
<dbReference type="PANTHER" id="PTHR11895">
    <property type="entry name" value="TRANSAMIDASE"/>
    <property type="match status" value="1"/>
</dbReference>
<dbReference type="Pfam" id="PF01425">
    <property type="entry name" value="Amidase"/>
    <property type="match status" value="2"/>
</dbReference>
<gene>
    <name evidence="16" type="primary">GATA</name>
    <name evidence="18" type="ORF">NC653_039772</name>
</gene>
<keyword evidence="10 16" id="KW-0067">ATP-binding</keyword>
<dbReference type="PROSITE" id="PS00571">
    <property type="entry name" value="AMIDASES"/>
    <property type="match status" value="1"/>
</dbReference>
<evidence type="ECO:0000259" key="17">
    <source>
        <dbReference type="PROSITE" id="PS51186"/>
    </source>
</evidence>
<sequence length="820" mass="89547">MLSTLQQPPRSLSRIPLHLKPLRSFFTVASASASQDQSSPPSSQILTLRRALLSRQTTATQLAESYISRLSLTEPHLHSFLHISDTLLRDAQLIDRKIEKGEDVGPLAGVLVGVKDNICTADMPSTGGSRILENYKAPFNATAVRRVKEKDGILIGKTNMDEFGMGSTTEASSFQVTANPWDLSRVPGGSSGGSAAAVSARQCMVSLGSDTGGSVRQPASFCGVVGLKPTYGRVSRFGLMAYASSLDVIGCFGTSVADTGILLHVISGHDRFDATSSNREVPDFSSQFSSINLVESKPLKGLKVGLIRETLEDGVDNGVKSAISGAASHLEELGCTVTEVSLPSFSLGLPAYYILASSESSSNLSRYDGVRYGNQVFAEELNALYNDSRAKGFGPEVQMRILMGTYALSAGYYDAYYKRAQQVRTLIRKSFKDALDDNDILISPVAPSAAYKIGEKKNDPLAMYAGDIMTKWLGPALIGLKESYFKPIMPHFTLLLTVPSSSHRSCLILIEPLAPLRIAFQSFVEYVSPIVHTLWLQIGPWLVYNSRIANMVNVNLAGLPALVLPCGFVEGGPVGLPVGLQMIGAAFDEAKLLKVGHIFEQTLQGCRFVPPIVADDLAYSQHLYRSFQPHNCVGVRLKLLLAILASCLISWVSSWSNVFIIELELPHSSMDAEHKFGVRKLEILDKSKGFIELLQQLTICDSVSDKEFEERFQEISSCGDDHLICVIEDDRSGKIIATGSVFIEKKFLRNCGKVGHIEDVVVDSAARGMQLGKKIIEFLTDHAHSMGCYKVILDCSLENKAFYEKCGYKQKEVQMVKYFI</sequence>
<dbReference type="GO" id="GO:0016811">
    <property type="term" value="F:hydrolase activity, acting on carbon-nitrogen (but not peptide) bonds, in linear amides"/>
    <property type="evidence" value="ECO:0007669"/>
    <property type="project" value="UniProtKB-ARBA"/>
</dbReference>
<keyword evidence="19" id="KW-1185">Reference proteome</keyword>
<feature type="active site" description="Acyl-ester intermediate" evidence="16">
    <location>
        <position position="214"/>
    </location>
</feature>
<evidence type="ECO:0000256" key="8">
    <source>
        <dbReference type="ARBA" id="ARBA00022741"/>
    </source>
</evidence>
<evidence type="ECO:0000256" key="1">
    <source>
        <dbReference type="ARBA" id="ARBA00004406"/>
    </source>
</evidence>
<comment type="pathway">
    <text evidence="2">Nucleotide-sugar biosynthesis; UDP-N-acetyl-alpha-D-glucosamine biosynthesis; N-acetyl-alpha-D-glucosamine 1-phosphate from alpha-D-glucosamine 6-phosphate (route I): step 1/2.</text>
</comment>
<dbReference type="InterPro" id="IPR016181">
    <property type="entry name" value="Acyl_CoA_acyltransferase"/>
</dbReference>
<dbReference type="GO" id="GO:0009570">
    <property type="term" value="C:chloroplast stroma"/>
    <property type="evidence" value="ECO:0007669"/>
    <property type="project" value="UniProtKB-SubCell"/>
</dbReference>
<name>A0AAD6LC15_9ROSI</name>
<keyword evidence="6 16" id="KW-0436">Ligase</keyword>
<evidence type="ECO:0000256" key="16">
    <source>
        <dbReference type="HAMAP-Rule" id="MF_03150"/>
    </source>
</evidence>
<comment type="miscellaneous">
    <text evidence="16">This protein may be expected to contain an N-terminal transit peptide but none has been predicted.</text>
</comment>
<dbReference type="HAMAP" id="MF_00120">
    <property type="entry name" value="GatA"/>
    <property type="match status" value="1"/>
</dbReference>
<evidence type="ECO:0000256" key="5">
    <source>
        <dbReference type="ARBA" id="ARBA00011738"/>
    </source>
</evidence>
<dbReference type="InterPro" id="IPR020556">
    <property type="entry name" value="Amidase_CS"/>
</dbReference>
<dbReference type="GO" id="GO:0004343">
    <property type="term" value="F:glucosamine 6-phosphate N-acetyltransferase activity"/>
    <property type="evidence" value="ECO:0007669"/>
    <property type="project" value="UniProtKB-EC"/>
</dbReference>
<keyword evidence="8 16" id="KW-0547">Nucleotide-binding</keyword>
<evidence type="ECO:0000256" key="10">
    <source>
        <dbReference type="ARBA" id="ARBA00022840"/>
    </source>
</evidence>
<keyword evidence="11 16" id="KW-0648">Protein biosynthesis</keyword>
<evidence type="ECO:0000256" key="3">
    <source>
        <dbReference type="ARBA" id="ARBA00006048"/>
    </source>
</evidence>
<feature type="active site" description="Charge relay system" evidence="16">
    <location>
        <position position="190"/>
    </location>
</feature>
<dbReference type="Gene3D" id="3.40.630.30">
    <property type="match status" value="1"/>
</dbReference>
<feature type="active site" description="Charge relay system" evidence="16">
    <location>
        <position position="115"/>
    </location>
</feature>